<organism evidence="1 2">
    <name type="scientific">Ambrosiozyma monospora</name>
    <name type="common">Yeast</name>
    <name type="synonym">Endomycopsis monosporus</name>
    <dbReference type="NCBI Taxonomy" id="43982"/>
    <lineage>
        <taxon>Eukaryota</taxon>
        <taxon>Fungi</taxon>
        <taxon>Dikarya</taxon>
        <taxon>Ascomycota</taxon>
        <taxon>Saccharomycotina</taxon>
        <taxon>Pichiomycetes</taxon>
        <taxon>Pichiales</taxon>
        <taxon>Pichiaceae</taxon>
        <taxon>Ambrosiozyma</taxon>
    </lineage>
</organism>
<proteinExistence type="predicted"/>
<gene>
    <name evidence="1" type="ORF">Amon02_000571100</name>
</gene>
<reference evidence="1" key="1">
    <citation type="submission" date="2023-04" db="EMBL/GenBank/DDBJ databases">
        <title>Ambrosiozyma monospora NBRC 10751.</title>
        <authorList>
            <person name="Ichikawa N."/>
            <person name="Sato H."/>
            <person name="Tonouchi N."/>
        </authorList>
    </citation>
    <scope>NUCLEOTIDE SEQUENCE</scope>
    <source>
        <strain evidence="1">NBRC 10751</strain>
    </source>
</reference>
<accession>A0ACB5T7A8</accession>
<keyword evidence="2" id="KW-1185">Reference proteome</keyword>
<dbReference type="EMBL" id="BSXS01004292">
    <property type="protein sequence ID" value="GME82718.1"/>
    <property type="molecule type" value="Genomic_DNA"/>
</dbReference>
<comment type="caution">
    <text evidence="1">The sequence shown here is derived from an EMBL/GenBank/DDBJ whole genome shotgun (WGS) entry which is preliminary data.</text>
</comment>
<sequence length="445" mass="50992">MLRYSKSIALLNVPRRLIPGVPIVGLAHGRRYAQYPTHHSLLFTRLNSTKTTPPAPKPTLVESSTPAKTTETAEPEKKLTLWEKVKHEVNHYKDGTKLLGLEIKISSKLLYKMATGYELSRREYRQLQRTIGDVLRIFPFAMFVIIPFAELLLPIALKLFPNLLPSTYESKIDKERKLAILKNTRTKVSAALRTSKQKIKLPSNVTEEQKANFKDFYSKLRSGEEVPKDQVLKVAQLFKDDLILDNVSRSTLVAFCKYMGMRPYGTDQILRYRIRHKMLKIKNDDMAIDYEGVDSLSVPELQVACASRGITISSATPAEMRLWLQSWLDMRLRSHIPSTLMLLVNAYTYGDAQIYPTRIAALKAVLNSLPEEFYHEQELQVDPKNATFKQRINVVKEQEHLIKSESVQEQDNVILVKDKLNLDDHQPQVPAKQEASQPKEEEPKK</sequence>
<evidence type="ECO:0000313" key="1">
    <source>
        <dbReference type="EMBL" id="GME82718.1"/>
    </source>
</evidence>
<protein>
    <submittedName>
        <fullName evidence="1">Unnamed protein product</fullName>
    </submittedName>
</protein>
<dbReference type="Proteomes" id="UP001165064">
    <property type="component" value="Unassembled WGS sequence"/>
</dbReference>
<name>A0ACB5T7A8_AMBMO</name>
<evidence type="ECO:0000313" key="2">
    <source>
        <dbReference type="Proteomes" id="UP001165064"/>
    </source>
</evidence>